<dbReference type="Gene3D" id="3.40.50.150">
    <property type="entry name" value="Vaccinia Virus protein VP39"/>
    <property type="match status" value="1"/>
</dbReference>
<dbReference type="RefSeq" id="WP_047762906.1">
    <property type="nucleotide sequence ID" value="NZ_LAQL01000003.1"/>
</dbReference>
<feature type="domain" description="Methyltransferase FkbM" evidence="1">
    <location>
        <begin position="46"/>
        <end position="216"/>
    </location>
</feature>
<dbReference type="OrthoDB" id="5679686at2"/>
<dbReference type="InterPro" id="IPR053188">
    <property type="entry name" value="FkbM_Methyltransferase"/>
</dbReference>
<evidence type="ECO:0000313" key="2">
    <source>
        <dbReference type="EMBL" id="KLN61571.1"/>
    </source>
</evidence>
<gene>
    <name evidence="2" type="ORF">WH96_04240</name>
</gene>
<reference evidence="2 3" key="1">
    <citation type="submission" date="2015-03" db="EMBL/GenBank/DDBJ databases">
        <title>Genome Sequence of Kiloniella spongiae MEBiC09566, isolated from a marine sponge.</title>
        <authorList>
            <person name="Shao Z."/>
            <person name="Wang L."/>
            <person name="Li X."/>
        </authorList>
    </citation>
    <scope>NUCLEOTIDE SEQUENCE [LARGE SCALE GENOMIC DNA]</scope>
    <source>
        <strain evidence="2 3">MEBiC09566</strain>
    </source>
</reference>
<comment type="caution">
    <text evidence="2">The sequence shown here is derived from an EMBL/GenBank/DDBJ whole genome shotgun (WGS) entry which is preliminary data.</text>
</comment>
<dbReference type="AlphaFoldDB" id="A0A0H2MHB6"/>
<accession>A0A0H2MHB6</accession>
<proteinExistence type="predicted"/>
<sequence length="246" mass="27410">MIIENLTFRQRLTWLAHAWKALAFQHHTELSAPFSRYIKKDSVILDIGAHAGQFAKLFARITPNGRIISFEPGSYARSILSRVVSLHRLGNVEIKPYAVGSEKSSFTLNVPVKKSGSLGFGLSFVGDPSTVDCRILSEEISIVTLDEELTEQDGSLPNIDFIKADIEGFELEMLRGARKIISQSHPALFIEIGTDTLNRAGGSREELFQLLKAEGYFPTDLKTGVKQSWEELENISEDLDVLFACH</sequence>
<dbReference type="InterPro" id="IPR006342">
    <property type="entry name" value="FkbM_mtfrase"/>
</dbReference>
<dbReference type="InterPro" id="IPR029063">
    <property type="entry name" value="SAM-dependent_MTases_sf"/>
</dbReference>
<dbReference type="PANTHER" id="PTHR36973:SF4">
    <property type="entry name" value="NODULATION PROTEIN"/>
    <property type="match status" value="1"/>
</dbReference>
<dbReference type="GO" id="GO:0008171">
    <property type="term" value="F:O-methyltransferase activity"/>
    <property type="evidence" value="ECO:0007669"/>
    <property type="project" value="TreeGrafter"/>
</dbReference>
<evidence type="ECO:0000259" key="1">
    <source>
        <dbReference type="Pfam" id="PF05050"/>
    </source>
</evidence>
<evidence type="ECO:0000313" key="3">
    <source>
        <dbReference type="Proteomes" id="UP000035444"/>
    </source>
</evidence>
<dbReference type="Proteomes" id="UP000035444">
    <property type="component" value="Unassembled WGS sequence"/>
</dbReference>
<dbReference type="SUPFAM" id="SSF53335">
    <property type="entry name" value="S-adenosyl-L-methionine-dependent methyltransferases"/>
    <property type="match status" value="1"/>
</dbReference>
<keyword evidence="3" id="KW-1185">Reference proteome</keyword>
<protein>
    <recommendedName>
        <fullName evidence="1">Methyltransferase FkbM domain-containing protein</fullName>
    </recommendedName>
</protein>
<dbReference type="NCBIfam" id="TIGR01444">
    <property type="entry name" value="fkbM_fam"/>
    <property type="match status" value="1"/>
</dbReference>
<organism evidence="2 3">
    <name type="scientific">Kiloniella spongiae</name>
    <dbReference type="NCBI Taxonomy" id="1489064"/>
    <lineage>
        <taxon>Bacteria</taxon>
        <taxon>Pseudomonadati</taxon>
        <taxon>Pseudomonadota</taxon>
        <taxon>Alphaproteobacteria</taxon>
        <taxon>Rhodospirillales</taxon>
        <taxon>Kiloniellaceae</taxon>
        <taxon>Kiloniella</taxon>
    </lineage>
</organism>
<dbReference type="STRING" id="1489064.WH96_04240"/>
<name>A0A0H2MHB6_9PROT</name>
<dbReference type="PANTHER" id="PTHR36973">
    <property type="entry name" value="SLL1456 PROTEIN-RELATED"/>
    <property type="match status" value="1"/>
</dbReference>
<dbReference type="EMBL" id="LAQL01000003">
    <property type="protein sequence ID" value="KLN61571.1"/>
    <property type="molecule type" value="Genomic_DNA"/>
</dbReference>
<dbReference type="Pfam" id="PF05050">
    <property type="entry name" value="Methyltransf_21"/>
    <property type="match status" value="1"/>
</dbReference>